<accession>A0ABU7D958</accession>
<dbReference type="Proteomes" id="UP001352852">
    <property type="component" value="Unassembled WGS sequence"/>
</dbReference>
<organism evidence="1 2">
    <name type="scientific">Characodon lateralis</name>
    <dbReference type="NCBI Taxonomy" id="208331"/>
    <lineage>
        <taxon>Eukaryota</taxon>
        <taxon>Metazoa</taxon>
        <taxon>Chordata</taxon>
        <taxon>Craniata</taxon>
        <taxon>Vertebrata</taxon>
        <taxon>Euteleostomi</taxon>
        <taxon>Actinopterygii</taxon>
        <taxon>Neopterygii</taxon>
        <taxon>Teleostei</taxon>
        <taxon>Neoteleostei</taxon>
        <taxon>Acanthomorphata</taxon>
        <taxon>Ovalentaria</taxon>
        <taxon>Atherinomorphae</taxon>
        <taxon>Cyprinodontiformes</taxon>
        <taxon>Goodeidae</taxon>
        <taxon>Characodon</taxon>
    </lineage>
</organism>
<comment type="caution">
    <text evidence="1">The sequence shown here is derived from an EMBL/GenBank/DDBJ whole genome shotgun (WGS) entry which is preliminary data.</text>
</comment>
<reference evidence="1 2" key="1">
    <citation type="submission" date="2021-06" db="EMBL/GenBank/DDBJ databases">
        <authorList>
            <person name="Palmer J.M."/>
        </authorList>
    </citation>
    <scope>NUCLEOTIDE SEQUENCE [LARGE SCALE GENOMIC DNA]</scope>
    <source>
        <strain evidence="1 2">CL_MEX2019</strain>
        <tissue evidence="1">Muscle</tissue>
    </source>
</reference>
<sequence length="110" mass="12657">MPRFTKRELVSYAPKANTLVESLRKLPILHDELYACQTCLYEYYTLENTLVLPKPTPLGDLQVPRCCKTESMACAFIVLESLFISLASLRPNVLLARRRIDLTKCWAECF</sequence>
<proteinExistence type="predicted"/>
<dbReference type="EMBL" id="JAHUTJ010018464">
    <property type="protein sequence ID" value="MED6271534.1"/>
    <property type="molecule type" value="Genomic_DNA"/>
</dbReference>
<keyword evidence="2" id="KW-1185">Reference proteome</keyword>
<evidence type="ECO:0000313" key="2">
    <source>
        <dbReference type="Proteomes" id="UP001352852"/>
    </source>
</evidence>
<gene>
    <name evidence="1" type="ORF">CHARACLAT_021286</name>
</gene>
<evidence type="ECO:0000313" key="1">
    <source>
        <dbReference type="EMBL" id="MED6271534.1"/>
    </source>
</evidence>
<protein>
    <submittedName>
        <fullName evidence="1">Uncharacterized protein</fullName>
    </submittedName>
</protein>
<name>A0ABU7D958_9TELE</name>